<accession>A0A9P9WJ37</accession>
<dbReference type="Proteomes" id="UP000829685">
    <property type="component" value="Unassembled WGS sequence"/>
</dbReference>
<feature type="region of interest" description="Disordered" evidence="1">
    <location>
        <begin position="408"/>
        <end position="508"/>
    </location>
</feature>
<dbReference type="Pfam" id="PF09949">
    <property type="entry name" value="APP1_cat"/>
    <property type="match status" value="1"/>
</dbReference>
<proteinExistence type="predicted"/>
<dbReference type="AlphaFoldDB" id="A0A9P9WJ37"/>
<dbReference type="PANTHER" id="PTHR28208">
    <property type="entry name" value="PHOSPHATIDATE PHOSPHATASE APP1"/>
    <property type="match status" value="1"/>
</dbReference>
<dbReference type="InterPro" id="IPR036412">
    <property type="entry name" value="HAD-like_sf"/>
</dbReference>
<sequence length="1076" mass="118560">MVFAEEAGGHSLPIQVDSLSSSGASDSARGGEEAHLGSSDIAHLGSPGDGQARGRRGLEARAQSAGGIRAGIRKMRRADVIATHACISNQSRHREHPATRQQRLDPLLSCHRFPRLARTTAKVAPPRRFLPPHPHPHPHHKASLFRYLFPRLSQHYRDRLIGFRLDTLPQYKHSLQSRIYRFILERQRRRREQSRLVDKARRLLLGPPKPKLRAKAPVPRLVRKRDATQRKVSGVMSYLSGYGPGSGNGAAGAGDGDRGARRRRLAAMAGRVYSAGASAVSEIRESYNQTRAGQIDTAEVSKITIPGSFPEVAIVTKGNEQMVLFPSYAKRHVKGQARMYEDPAGPPHPASVDVNEEEYWRQEWARHEDEKAIVDVDVRGWIYNPHKGPMTRRNRVLIGLARQLSGIPVPRTQQGTDQSPQSLHQQHEEEREQMRIAQEAKEIEQRGQAEKEAAQRGGYSEAPKDPDSEDDASGIHHLRQSATPTPSLRSRPGSPKMGINRTNSAGGTELSEAELAVANANLMARIAPFMTTPLVQMPITVFFYNDSQSQSRTVMTNDSGHFILRAPLDFVPTHLRVLANEDLSATEPIQIIEPKGISLISDIDDTIKHSSISMGAKEIFRNTFIRDLGDLTVPGVREWYGNLHGLGVRIHYCSNSPWQLFPVIASYFKLAGLPPGSIHLKQYSGMLQGIFEPVAERKKGTLEKIMHDFPERRFVLVGDSGEADLEVYTEIAVANPGRIVAIFIRDVTTPEQAGYFDSGYGGVNGRDERRAPGARGKPGSRSDSSDDKSRRPALPPRPASEFQHPARPVTEDLIDFSDEPQQLPRRGSQHIDELQEELGGANSKGKKPPPPRPAKPVSLKSSPATPVMGSKDVGANSGQKRPPPPPQARRTEHLSGPAMNSSTSHPLAQIHNSSQQSIASRPQAPPRIRTQEDISASSSTSTLARSGAPPPPPPPRRRGTPSSTMPSSSPRIMAANRRSNANSDVESIDPLPQSSYPNNAYNGVSPSEAPLNKKLDLWLRRLQRAQETLERQGVALYTWRRGSDVVEEALGIVRGAMKEMGIKEGEGEIRELKNKR</sequence>
<feature type="region of interest" description="Disordered" evidence="1">
    <location>
        <begin position="13"/>
        <end position="62"/>
    </location>
</feature>
<dbReference type="GO" id="GO:0008195">
    <property type="term" value="F:phosphatidate phosphatase activity"/>
    <property type="evidence" value="ECO:0007669"/>
    <property type="project" value="InterPro"/>
</dbReference>
<dbReference type="SUPFAM" id="SSF56784">
    <property type="entry name" value="HAD-like"/>
    <property type="match status" value="1"/>
</dbReference>
<feature type="domain" description="Phosphatidate phosphatase APP1 catalytic" evidence="2">
    <location>
        <begin position="597"/>
        <end position="746"/>
    </location>
</feature>
<dbReference type="GO" id="GO:0030479">
    <property type="term" value="C:actin cortical patch"/>
    <property type="evidence" value="ECO:0007669"/>
    <property type="project" value="TreeGrafter"/>
</dbReference>
<feature type="region of interest" description="Disordered" evidence="1">
    <location>
        <begin position="839"/>
        <end position="1009"/>
    </location>
</feature>
<evidence type="ECO:0000313" key="3">
    <source>
        <dbReference type="EMBL" id="KAI1865744.1"/>
    </source>
</evidence>
<gene>
    <name evidence="3" type="ORF">JX265_008067</name>
</gene>
<feature type="compositionally biased region" description="Polar residues" evidence="1">
    <location>
        <begin position="992"/>
        <end position="1005"/>
    </location>
</feature>
<feature type="compositionally biased region" description="Polar residues" evidence="1">
    <location>
        <begin position="898"/>
        <end position="920"/>
    </location>
</feature>
<organism evidence="3 4">
    <name type="scientific">Neoarthrinium moseri</name>
    <dbReference type="NCBI Taxonomy" id="1658444"/>
    <lineage>
        <taxon>Eukaryota</taxon>
        <taxon>Fungi</taxon>
        <taxon>Dikarya</taxon>
        <taxon>Ascomycota</taxon>
        <taxon>Pezizomycotina</taxon>
        <taxon>Sordariomycetes</taxon>
        <taxon>Xylariomycetidae</taxon>
        <taxon>Amphisphaeriales</taxon>
        <taxon>Apiosporaceae</taxon>
        <taxon>Neoarthrinium</taxon>
    </lineage>
</organism>
<feature type="compositionally biased region" description="Low complexity" evidence="1">
    <location>
        <begin position="17"/>
        <end position="28"/>
    </location>
</feature>
<feature type="region of interest" description="Disordered" evidence="1">
    <location>
        <begin position="754"/>
        <end position="807"/>
    </location>
</feature>
<reference evidence="3" key="1">
    <citation type="submission" date="2021-03" db="EMBL/GenBank/DDBJ databases">
        <title>Revisited historic fungal species revealed as producer of novel bioactive compounds through whole genome sequencing and comparative genomics.</title>
        <authorList>
            <person name="Vignolle G.A."/>
            <person name="Hochenegger N."/>
            <person name="Mach R.L."/>
            <person name="Mach-Aigner A.R."/>
            <person name="Javad Rahimi M."/>
            <person name="Salim K.A."/>
            <person name="Chan C.M."/>
            <person name="Lim L.B.L."/>
            <person name="Cai F."/>
            <person name="Druzhinina I.S."/>
            <person name="U'Ren J.M."/>
            <person name="Derntl C."/>
        </authorList>
    </citation>
    <scope>NUCLEOTIDE SEQUENCE</scope>
    <source>
        <strain evidence="3">TUCIM 5799</strain>
    </source>
</reference>
<evidence type="ECO:0000313" key="4">
    <source>
        <dbReference type="Proteomes" id="UP000829685"/>
    </source>
</evidence>
<dbReference type="EMBL" id="JAFIMR010000021">
    <property type="protein sequence ID" value="KAI1865744.1"/>
    <property type="molecule type" value="Genomic_DNA"/>
</dbReference>
<feature type="compositionally biased region" description="Low complexity" evidence="1">
    <location>
        <begin position="935"/>
        <end position="947"/>
    </location>
</feature>
<protein>
    <recommendedName>
        <fullName evidence="2">Phosphatidate phosphatase APP1 catalytic domain-containing protein</fullName>
    </recommendedName>
</protein>
<feature type="compositionally biased region" description="Low complexity" evidence="1">
    <location>
        <begin position="960"/>
        <end position="971"/>
    </location>
</feature>
<evidence type="ECO:0000256" key="1">
    <source>
        <dbReference type="SAM" id="MobiDB-lite"/>
    </source>
</evidence>
<dbReference type="InterPro" id="IPR052935">
    <property type="entry name" value="Mg2+_PAP"/>
</dbReference>
<dbReference type="PANTHER" id="PTHR28208:SF3">
    <property type="entry name" value="PHOSPHATIDATE PHOSPHATASE APP1"/>
    <property type="match status" value="1"/>
</dbReference>
<comment type="caution">
    <text evidence="3">The sequence shown here is derived from an EMBL/GenBank/DDBJ whole genome shotgun (WGS) entry which is preliminary data.</text>
</comment>
<evidence type="ECO:0000259" key="2">
    <source>
        <dbReference type="Pfam" id="PF09949"/>
    </source>
</evidence>
<feature type="compositionally biased region" description="Basic and acidic residues" evidence="1">
    <location>
        <begin position="425"/>
        <end position="454"/>
    </location>
</feature>
<dbReference type="InterPro" id="IPR019236">
    <property type="entry name" value="APP1_cat"/>
</dbReference>
<feature type="compositionally biased region" description="Polar residues" evidence="1">
    <location>
        <begin position="411"/>
        <end position="423"/>
    </location>
</feature>
<keyword evidence="4" id="KW-1185">Reference proteome</keyword>
<name>A0A9P9WJ37_9PEZI</name>